<dbReference type="EMBL" id="PFEK01000028">
    <property type="protein sequence ID" value="PJE67606.1"/>
    <property type="molecule type" value="Genomic_DNA"/>
</dbReference>
<comment type="caution">
    <text evidence="3">The sequence shown here is derived from an EMBL/GenBank/DDBJ whole genome shotgun (WGS) entry which is preliminary data.</text>
</comment>
<organism evidence="3 4">
    <name type="scientific">Candidatus Shapirobacteria bacterium CG10_big_fil_rev_8_21_14_0_10_40_9</name>
    <dbReference type="NCBI Taxonomy" id="1974888"/>
    <lineage>
        <taxon>Bacteria</taxon>
        <taxon>Candidatus Shapironibacteriota</taxon>
    </lineage>
</organism>
<dbReference type="Proteomes" id="UP000231474">
    <property type="component" value="Unassembled WGS sequence"/>
</dbReference>
<dbReference type="Pfam" id="PF07705">
    <property type="entry name" value="CARDB"/>
    <property type="match status" value="1"/>
</dbReference>
<reference evidence="4" key="1">
    <citation type="submission" date="2017-09" db="EMBL/GenBank/DDBJ databases">
        <title>Depth-based differentiation of microbial function through sediment-hosted aquifers and enrichment of novel symbionts in the deep terrestrial subsurface.</title>
        <authorList>
            <person name="Probst A.J."/>
            <person name="Ladd B."/>
            <person name="Jarett J.K."/>
            <person name="Geller-Mcgrath D.E."/>
            <person name="Sieber C.M.K."/>
            <person name="Emerson J.B."/>
            <person name="Anantharaman K."/>
            <person name="Thomas B.C."/>
            <person name="Malmstrom R."/>
            <person name="Stieglmeier M."/>
            <person name="Klingl A."/>
            <person name="Woyke T."/>
            <person name="Ryan C.M."/>
            <person name="Banfield J.F."/>
        </authorList>
    </citation>
    <scope>NUCLEOTIDE SEQUENCE [LARGE SCALE GENOMIC DNA]</scope>
</reference>
<gene>
    <name evidence="3" type="ORF">COU95_01450</name>
</gene>
<dbReference type="AlphaFoldDB" id="A0A2M8L3X5"/>
<name>A0A2M8L3X5_9BACT</name>
<dbReference type="InterPro" id="IPR013783">
    <property type="entry name" value="Ig-like_fold"/>
</dbReference>
<evidence type="ECO:0000259" key="2">
    <source>
        <dbReference type="Pfam" id="PF07705"/>
    </source>
</evidence>
<proteinExistence type="predicted"/>
<sequence length="116" mass="12978">TPTPTPTPMADLYISKYSFDHPPKQGEAFTITIGITNKGNKDAGSFWWEWKPTWAITACRERIDNLTAGSERTVTCTYTYGGWANYETKAIADADNEIPESDEGNNTYTQNVIPIH</sequence>
<feature type="domain" description="CARDB" evidence="2">
    <location>
        <begin position="10"/>
        <end position="109"/>
    </location>
</feature>
<accession>A0A2M8L3X5</accession>
<evidence type="ECO:0000313" key="4">
    <source>
        <dbReference type="Proteomes" id="UP000231474"/>
    </source>
</evidence>
<feature type="region of interest" description="Disordered" evidence="1">
    <location>
        <begin position="97"/>
        <end position="116"/>
    </location>
</feature>
<evidence type="ECO:0000256" key="1">
    <source>
        <dbReference type="SAM" id="MobiDB-lite"/>
    </source>
</evidence>
<feature type="non-terminal residue" evidence="3">
    <location>
        <position position="1"/>
    </location>
</feature>
<protein>
    <recommendedName>
        <fullName evidence="2">CARDB domain-containing protein</fullName>
    </recommendedName>
</protein>
<dbReference type="InterPro" id="IPR011635">
    <property type="entry name" value="CARDB"/>
</dbReference>
<dbReference type="Gene3D" id="2.60.40.10">
    <property type="entry name" value="Immunoglobulins"/>
    <property type="match status" value="1"/>
</dbReference>
<feature type="compositionally biased region" description="Polar residues" evidence="1">
    <location>
        <begin position="104"/>
        <end position="116"/>
    </location>
</feature>
<evidence type="ECO:0000313" key="3">
    <source>
        <dbReference type="EMBL" id="PJE67606.1"/>
    </source>
</evidence>